<evidence type="ECO:0000256" key="1">
    <source>
        <dbReference type="SAM" id="SignalP"/>
    </source>
</evidence>
<keyword evidence="3" id="KW-1185">Reference proteome</keyword>
<evidence type="ECO:0000313" key="2">
    <source>
        <dbReference type="EMBL" id="GID57349.1"/>
    </source>
</evidence>
<accession>A0ABQ3XFV0</accession>
<organism evidence="2 3">
    <name type="scientific">Actinoplanes couchii</name>
    <dbReference type="NCBI Taxonomy" id="403638"/>
    <lineage>
        <taxon>Bacteria</taxon>
        <taxon>Bacillati</taxon>
        <taxon>Actinomycetota</taxon>
        <taxon>Actinomycetes</taxon>
        <taxon>Micromonosporales</taxon>
        <taxon>Micromonosporaceae</taxon>
        <taxon>Actinoplanes</taxon>
    </lineage>
</organism>
<feature type="signal peptide" evidence="1">
    <location>
        <begin position="1"/>
        <end position="21"/>
    </location>
</feature>
<dbReference type="PROSITE" id="PS51257">
    <property type="entry name" value="PROKAR_LIPOPROTEIN"/>
    <property type="match status" value="1"/>
</dbReference>
<feature type="chain" id="PRO_5045358176" evidence="1">
    <location>
        <begin position="22"/>
        <end position="244"/>
    </location>
</feature>
<dbReference type="EMBL" id="BOMG01000071">
    <property type="protein sequence ID" value="GID57349.1"/>
    <property type="molecule type" value="Genomic_DNA"/>
</dbReference>
<sequence>MRKTTFRAGLAAVATAAMLLAGCGSTDGKDGGSSATVETGADNGVAELGADEILTKAKESLTKAGSYRMSGAATQDGTTMKLDFAISGTDLKGTLSMGEGADIELLSAGGQQFMKPSEGFWTMLGLGAQAKTMTDKLAGKWMLVPATDQSMSGIFGAANPDEVLKPSGALTKGEATEVNGTPVITLADGGDADNKVFVATKGEPYPIKLGTATGDGVTFSDFGASFTDIKAPAEGEYIKKEDLA</sequence>
<gene>
    <name evidence="2" type="ORF">Aco03nite_057530</name>
</gene>
<reference evidence="2 3" key="1">
    <citation type="submission" date="2021-01" db="EMBL/GenBank/DDBJ databases">
        <title>Whole genome shotgun sequence of Actinoplanes couchii NBRC 106145.</title>
        <authorList>
            <person name="Komaki H."/>
            <person name="Tamura T."/>
        </authorList>
    </citation>
    <scope>NUCLEOTIDE SEQUENCE [LARGE SCALE GENOMIC DNA]</scope>
    <source>
        <strain evidence="2 3">NBRC 106145</strain>
    </source>
</reference>
<evidence type="ECO:0000313" key="3">
    <source>
        <dbReference type="Proteomes" id="UP000612282"/>
    </source>
</evidence>
<keyword evidence="1" id="KW-0732">Signal</keyword>
<comment type="caution">
    <text evidence="2">The sequence shown here is derived from an EMBL/GenBank/DDBJ whole genome shotgun (WGS) entry which is preliminary data.</text>
</comment>
<keyword evidence="2" id="KW-0449">Lipoprotein</keyword>
<name>A0ABQ3XFV0_9ACTN</name>
<dbReference type="Proteomes" id="UP000612282">
    <property type="component" value="Unassembled WGS sequence"/>
</dbReference>
<dbReference type="Gene3D" id="2.50.20.20">
    <property type="match status" value="1"/>
</dbReference>
<proteinExistence type="predicted"/>
<protein>
    <submittedName>
        <fullName evidence="2">Lipoprotein</fullName>
    </submittedName>
</protein>
<dbReference type="RefSeq" id="WP_203800019.1">
    <property type="nucleotide sequence ID" value="NZ_BAAAQE010000092.1"/>
</dbReference>